<dbReference type="Gramene" id="TVU24128">
    <property type="protein sequence ID" value="TVU24128"/>
    <property type="gene ID" value="EJB05_26526"/>
</dbReference>
<name>A0A5J9ULE9_9POAL</name>
<dbReference type="InterPro" id="IPR055414">
    <property type="entry name" value="LRR_R13L4/SHOC2-like"/>
</dbReference>
<evidence type="ECO:0000259" key="3">
    <source>
        <dbReference type="Pfam" id="PF23598"/>
    </source>
</evidence>
<organism evidence="4 5">
    <name type="scientific">Eragrostis curvula</name>
    <name type="common">weeping love grass</name>
    <dbReference type="NCBI Taxonomy" id="38414"/>
    <lineage>
        <taxon>Eukaryota</taxon>
        <taxon>Viridiplantae</taxon>
        <taxon>Streptophyta</taxon>
        <taxon>Embryophyta</taxon>
        <taxon>Tracheophyta</taxon>
        <taxon>Spermatophyta</taxon>
        <taxon>Magnoliopsida</taxon>
        <taxon>Liliopsida</taxon>
        <taxon>Poales</taxon>
        <taxon>Poaceae</taxon>
        <taxon>PACMAD clade</taxon>
        <taxon>Chloridoideae</taxon>
        <taxon>Eragrostideae</taxon>
        <taxon>Eragrostidinae</taxon>
        <taxon>Eragrostis</taxon>
    </lineage>
</organism>
<keyword evidence="5" id="KW-1185">Reference proteome</keyword>
<dbReference type="Pfam" id="PF23598">
    <property type="entry name" value="LRR_14"/>
    <property type="match status" value="1"/>
</dbReference>
<dbReference type="Proteomes" id="UP000324897">
    <property type="component" value="Chromosome 2"/>
</dbReference>
<dbReference type="OrthoDB" id="689810at2759"/>
<sequence>MNDPSHVRDLSSLHIAVREIRQEDLKVLGRMPNLRDLDLEVGHEDLGIIKRFVFDDGSFPCLVRCELWGFVVPVVFQQGAMPRLTWLNFAFFPWEARKSTDSNGGFDMGLGNLPSLKIVDILLRARDSSKEEMEKAEAALKQATKIHPNRPSIHLSSALTRRGTDRRPVLRFFRSESATATSSSIATPFPLVWAIISVTSSSIGTAAALRGGDEIGYVRLGIFGGIATRLGRYTELLGGGDSGQWSDPPWLEDPPATSTATISAVRAPVGDIVNLPAPALAPG</sequence>
<dbReference type="EMBL" id="RWGY01000013">
    <property type="protein sequence ID" value="TVU24128.1"/>
    <property type="molecule type" value="Genomic_DNA"/>
</dbReference>
<evidence type="ECO:0000313" key="5">
    <source>
        <dbReference type="Proteomes" id="UP000324897"/>
    </source>
</evidence>
<evidence type="ECO:0000313" key="4">
    <source>
        <dbReference type="EMBL" id="TVU24128.1"/>
    </source>
</evidence>
<feature type="coiled-coil region" evidence="2">
    <location>
        <begin position="119"/>
        <end position="146"/>
    </location>
</feature>
<reference evidence="4 5" key="1">
    <citation type="journal article" date="2019" name="Sci. Rep.">
        <title>A high-quality genome of Eragrostis curvula grass provides insights into Poaceae evolution and supports new strategies to enhance forage quality.</title>
        <authorList>
            <person name="Carballo J."/>
            <person name="Santos B.A.C.M."/>
            <person name="Zappacosta D."/>
            <person name="Garbus I."/>
            <person name="Selva J.P."/>
            <person name="Gallo C.A."/>
            <person name="Diaz A."/>
            <person name="Albertini E."/>
            <person name="Caccamo M."/>
            <person name="Echenique V."/>
        </authorList>
    </citation>
    <scope>NUCLEOTIDE SEQUENCE [LARGE SCALE GENOMIC DNA]</scope>
    <source>
        <strain evidence="5">cv. Victoria</strain>
        <tissue evidence="4">Leaf</tissue>
    </source>
</reference>
<feature type="domain" description="Disease resistance R13L4/SHOC-2-like LRR" evidence="3">
    <location>
        <begin position="3"/>
        <end position="153"/>
    </location>
</feature>
<protein>
    <recommendedName>
        <fullName evidence="3">Disease resistance R13L4/SHOC-2-like LRR domain-containing protein</fullName>
    </recommendedName>
</protein>
<evidence type="ECO:0000256" key="1">
    <source>
        <dbReference type="ARBA" id="ARBA00022737"/>
    </source>
</evidence>
<keyword evidence="1" id="KW-0677">Repeat</keyword>
<evidence type="ECO:0000256" key="2">
    <source>
        <dbReference type="SAM" id="Coils"/>
    </source>
</evidence>
<keyword evidence="2" id="KW-0175">Coiled coil</keyword>
<proteinExistence type="predicted"/>
<dbReference type="AlphaFoldDB" id="A0A5J9ULE9"/>
<accession>A0A5J9ULE9</accession>
<feature type="non-terminal residue" evidence="4">
    <location>
        <position position="1"/>
    </location>
</feature>
<comment type="caution">
    <text evidence="4">The sequence shown here is derived from an EMBL/GenBank/DDBJ whole genome shotgun (WGS) entry which is preliminary data.</text>
</comment>
<gene>
    <name evidence="4" type="ORF">EJB05_26526</name>
</gene>